<feature type="region of interest" description="Disordered" evidence="1">
    <location>
        <begin position="1"/>
        <end position="24"/>
    </location>
</feature>
<organism evidence="3 4">
    <name type="scientific">Amycolatopsis thermophila</name>
    <dbReference type="NCBI Taxonomy" id="206084"/>
    <lineage>
        <taxon>Bacteria</taxon>
        <taxon>Bacillati</taxon>
        <taxon>Actinomycetota</taxon>
        <taxon>Actinomycetes</taxon>
        <taxon>Pseudonocardiales</taxon>
        <taxon>Pseudonocardiaceae</taxon>
        <taxon>Amycolatopsis</taxon>
    </lineage>
</organism>
<proteinExistence type="predicted"/>
<keyword evidence="4" id="KW-1185">Reference proteome</keyword>
<dbReference type="Pfam" id="PF12684">
    <property type="entry name" value="DUF3799"/>
    <property type="match status" value="1"/>
</dbReference>
<reference evidence="3 4" key="1">
    <citation type="submission" date="2023-07" db="EMBL/GenBank/DDBJ databases">
        <title>Sequencing the genomes of 1000 actinobacteria strains.</title>
        <authorList>
            <person name="Klenk H.-P."/>
        </authorList>
    </citation>
    <scope>NUCLEOTIDE SEQUENCE [LARGE SCALE GENOMIC DNA]</scope>
    <source>
        <strain evidence="3 4">DSM 45805</strain>
    </source>
</reference>
<dbReference type="RefSeq" id="WP_306988569.1">
    <property type="nucleotide sequence ID" value="NZ_JAUSUT010000001.1"/>
</dbReference>
<evidence type="ECO:0000256" key="1">
    <source>
        <dbReference type="SAM" id="MobiDB-lite"/>
    </source>
</evidence>
<sequence>MTAVLEPAQDTAPAGLDQPVVLDEPGIYDDVPEEAYHADPVPGGSLSSSGARKLLPPSCPAIFEHDRKHHSEPNKDLDFGSAAHRKVLGCGPDLVVVDAKDWRTKAAQQAAEQARARGAIPLLPHQYERINAMAAALRNHEHAGALLDPADGGRPEQTLIWEDRSGVMCRARVDWMRAIDHNGRLTIVDYKTARSAEPHAIQRAVYEHGYHQQEAFYRAGLRALDVADEIVFLFIFQEKEPPYLPTVVELDEEAVYWGDRLNRKAIRIYQECIATGYWPSYTDGVVPISLPLYAVSGYEAAHARGEFDTTTAW</sequence>
<evidence type="ECO:0000313" key="3">
    <source>
        <dbReference type="EMBL" id="MDQ0376632.1"/>
    </source>
</evidence>
<dbReference type="EMBL" id="JAUSUT010000001">
    <property type="protein sequence ID" value="MDQ0376632.1"/>
    <property type="molecule type" value="Genomic_DNA"/>
</dbReference>
<accession>A0ABU0EMY2</accession>
<name>A0ABU0EMY2_9PSEU</name>
<evidence type="ECO:0000313" key="4">
    <source>
        <dbReference type="Proteomes" id="UP001229651"/>
    </source>
</evidence>
<dbReference type="Gene3D" id="3.90.320.10">
    <property type="match status" value="1"/>
</dbReference>
<evidence type="ECO:0000259" key="2">
    <source>
        <dbReference type="Pfam" id="PF12684"/>
    </source>
</evidence>
<comment type="caution">
    <text evidence="3">The sequence shown here is derived from an EMBL/GenBank/DDBJ whole genome shotgun (WGS) entry which is preliminary data.</text>
</comment>
<gene>
    <name evidence="3" type="ORF">FB470_000626</name>
</gene>
<protein>
    <recommendedName>
        <fullName evidence="2">Putative exodeoxyribonuclease 8 PDDEXK-like domain-containing protein</fullName>
    </recommendedName>
</protein>
<feature type="domain" description="Putative exodeoxyribonuclease 8 PDDEXK-like" evidence="2">
    <location>
        <begin position="50"/>
        <end position="282"/>
    </location>
</feature>
<dbReference type="Proteomes" id="UP001229651">
    <property type="component" value="Unassembled WGS sequence"/>
</dbReference>
<dbReference type="InterPro" id="IPR011604">
    <property type="entry name" value="PDDEXK-like_dom_sf"/>
</dbReference>
<dbReference type="InterPro" id="IPR024432">
    <property type="entry name" value="Put_RecE_PDDEXK-like_dom"/>
</dbReference>